<dbReference type="GeneID" id="104589665"/>
<dbReference type="Pfam" id="PF01150">
    <property type="entry name" value="GDA1_CD39"/>
    <property type="match status" value="1"/>
</dbReference>
<dbReference type="AlphaFoldDB" id="A0A1U7Z676"/>
<evidence type="ECO:0000256" key="5">
    <source>
        <dbReference type="SAM" id="Phobius"/>
    </source>
</evidence>
<evidence type="ECO:0000256" key="1">
    <source>
        <dbReference type="ARBA" id="ARBA00009283"/>
    </source>
</evidence>
<proteinExistence type="inferred from homology"/>
<keyword evidence="5" id="KW-1133">Transmembrane helix</keyword>
<keyword evidence="5" id="KW-0472">Membrane</keyword>
<dbReference type="GO" id="GO:0009134">
    <property type="term" value="P:nucleoside diphosphate catabolic process"/>
    <property type="evidence" value="ECO:0000318"/>
    <property type="project" value="GO_Central"/>
</dbReference>
<name>A0A1U7Z676_NELNU</name>
<protein>
    <submittedName>
        <fullName evidence="7">Probable apyrase 6</fullName>
    </submittedName>
</protein>
<dbReference type="STRING" id="4432.A0A1U7Z676"/>
<keyword evidence="6" id="KW-1185">Reference proteome</keyword>
<dbReference type="OMA" id="QWPEEKE"/>
<dbReference type="Proteomes" id="UP000189703">
    <property type="component" value="Unplaced"/>
</dbReference>
<organism evidence="6 7">
    <name type="scientific">Nelumbo nucifera</name>
    <name type="common">Sacred lotus</name>
    <dbReference type="NCBI Taxonomy" id="4432"/>
    <lineage>
        <taxon>Eukaryota</taxon>
        <taxon>Viridiplantae</taxon>
        <taxon>Streptophyta</taxon>
        <taxon>Embryophyta</taxon>
        <taxon>Tracheophyta</taxon>
        <taxon>Spermatophyta</taxon>
        <taxon>Magnoliopsida</taxon>
        <taxon>Proteales</taxon>
        <taxon>Nelumbonaceae</taxon>
        <taxon>Nelumbo</taxon>
    </lineage>
</organism>
<comment type="similarity">
    <text evidence="1 4">Belongs to the GDA1/CD39 NTPase family.</text>
</comment>
<reference evidence="7" key="1">
    <citation type="submission" date="2025-08" db="UniProtKB">
        <authorList>
            <consortium name="RefSeq"/>
        </authorList>
    </citation>
    <scope>IDENTIFICATION</scope>
</reference>
<feature type="transmembrane region" description="Helical" evidence="5">
    <location>
        <begin position="497"/>
        <end position="516"/>
    </location>
</feature>
<evidence type="ECO:0000256" key="3">
    <source>
        <dbReference type="PIRSR" id="PIRSR600407-1"/>
    </source>
</evidence>
<keyword evidence="2 4" id="KW-0378">Hydrolase</keyword>
<dbReference type="RefSeq" id="XP_010246361.1">
    <property type="nucleotide sequence ID" value="XM_010248059.2"/>
</dbReference>
<evidence type="ECO:0000313" key="7">
    <source>
        <dbReference type="RefSeq" id="XP_010246361.1"/>
    </source>
</evidence>
<dbReference type="PANTHER" id="PTHR11782:SF96">
    <property type="entry name" value="APYRASE 6-RELATED"/>
    <property type="match status" value="1"/>
</dbReference>
<dbReference type="KEGG" id="nnu:104589665"/>
<dbReference type="InParanoid" id="A0A1U7Z676"/>
<dbReference type="PANTHER" id="PTHR11782">
    <property type="entry name" value="ADENOSINE/GUANOSINE DIPHOSPHATASE"/>
    <property type="match status" value="1"/>
</dbReference>
<dbReference type="InterPro" id="IPR000407">
    <property type="entry name" value="GDA1_CD39_NTPase"/>
</dbReference>
<dbReference type="eggNOG" id="KOG1386">
    <property type="taxonomic scope" value="Eukaryota"/>
</dbReference>
<dbReference type="OrthoDB" id="6372431at2759"/>
<evidence type="ECO:0000256" key="2">
    <source>
        <dbReference type="ARBA" id="ARBA00022801"/>
    </source>
</evidence>
<sequence length="542" mass="60109">MDFSNLQSRASSAYIPPHRTQLHPRMHSFSSFASPNPKPSQPRDRWWVLLAAVLIVPFLFYLFAIARGIHKSSKFDEWRPKGFGVIINAGSTGSTIHVFEFLNEGRIPFVGYDGKGSNSMKVRPGLSEFRDDPGRAGSSILSLVEFAKARVPKSEWKKTKVRLMGTGDLGRLDMDVRKAILESCRLVLRSSGFLFKDEWASVITGQEEGVYAWVAANYALGTLGGDPKETTGIIQLAEGSIQVTFSPRGSLPIQFSRVIELVGVTYNLYSESTFHFGQDEAWASVLGLHSSQDLGSFLSSSEGIMKNPCIPKGYSQKLNQAEINTSDGKQLASQLAGNFSACRSEALALLQKGKDECFHPPCKIVSSFLPKILGNTVPPDTFYYTSELFGMVPRASLSELEAAGRHYCEDDWHKLRDEHEGIDEIDLLKYCFSSAYIVALVHDSLGISMDDKRIGFANHGGSIPLDWTLGAFILQTVVEPLELEPENLGQVVGNDSVAYLTLFIVLFLAILAAFYVTKWQKPQLKTVYDLEKGHYIITRVPR</sequence>
<accession>A0A1U7Z676</accession>
<dbReference type="Gene3D" id="3.30.420.40">
    <property type="match status" value="1"/>
</dbReference>
<dbReference type="Gene3D" id="3.30.420.150">
    <property type="entry name" value="Exopolyphosphatase. Domain 2"/>
    <property type="match status" value="1"/>
</dbReference>
<dbReference type="GO" id="GO:0017110">
    <property type="term" value="F:nucleoside diphosphate phosphatase activity"/>
    <property type="evidence" value="ECO:0000318"/>
    <property type="project" value="GO_Central"/>
</dbReference>
<feature type="transmembrane region" description="Helical" evidence="5">
    <location>
        <begin position="46"/>
        <end position="66"/>
    </location>
</feature>
<feature type="active site" description="Proton acceptor" evidence="3">
    <location>
        <position position="208"/>
    </location>
</feature>
<evidence type="ECO:0000256" key="4">
    <source>
        <dbReference type="RuleBase" id="RU003833"/>
    </source>
</evidence>
<dbReference type="GO" id="GO:0016020">
    <property type="term" value="C:membrane"/>
    <property type="evidence" value="ECO:0000318"/>
    <property type="project" value="GO_Central"/>
</dbReference>
<evidence type="ECO:0000313" key="6">
    <source>
        <dbReference type="Proteomes" id="UP000189703"/>
    </source>
</evidence>
<keyword evidence="5" id="KW-0812">Transmembrane</keyword>
<gene>
    <name evidence="7" type="primary">LOC104589665</name>
</gene>
<dbReference type="PROSITE" id="PS01238">
    <property type="entry name" value="GDA1_CD39_NTPASE"/>
    <property type="match status" value="1"/>
</dbReference>